<dbReference type="InterPro" id="IPR050553">
    <property type="entry name" value="Thioredoxin_ResA/DsbE_sf"/>
</dbReference>
<organism evidence="7 8">
    <name type="scientific">Nocardioides panacisoli</name>
    <dbReference type="NCBI Taxonomy" id="627624"/>
    <lineage>
        <taxon>Bacteria</taxon>
        <taxon>Bacillati</taxon>
        <taxon>Actinomycetota</taxon>
        <taxon>Actinomycetes</taxon>
        <taxon>Propionibacteriales</taxon>
        <taxon>Nocardioidaceae</taxon>
        <taxon>Nocardioides</taxon>
    </lineage>
</organism>
<comment type="subcellular location">
    <subcellularLocation>
        <location evidence="1">Cell envelope</location>
    </subcellularLocation>
</comment>
<dbReference type="Proteomes" id="UP001501821">
    <property type="component" value="Unassembled WGS sequence"/>
</dbReference>
<dbReference type="CDD" id="cd02966">
    <property type="entry name" value="TlpA_like_family"/>
    <property type="match status" value="1"/>
</dbReference>
<dbReference type="RefSeq" id="WP_344774264.1">
    <property type="nucleotide sequence ID" value="NZ_BAABAH010000004.1"/>
</dbReference>
<keyword evidence="8" id="KW-1185">Reference proteome</keyword>
<evidence type="ECO:0000256" key="1">
    <source>
        <dbReference type="ARBA" id="ARBA00004196"/>
    </source>
</evidence>
<dbReference type="PANTHER" id="PTHR42852">
    <property type="entry name" value="THIOL:DISULFIDE INTERCHANGE PROTEIN DSBE"/>
    <property type="match status" value="1"/>
</dbReference>
<dbReference type="InterPro" id="IPR036249">
    <property type="entry name" value="Thioredoxin-like_sf"/>
</dbReference>
<keyword evidence="5" id="KW-0676">Redox-active center</keyword>
<evidence type="ECO:0000256" key="2">
    <source>
        <dbReference type="ARBA" id="ARBA00022748"/>
    </source>
</evidence>
<dbReference type="PROSITE" id="PS00194">
    <property type="entry name" value="THIOREDOXIN_1"/>
    <property type="match status" value="1"/>
</dbReference>
<feature type="domain" description="Thioredoxin" evidence="6">
    <location>
        <begin position="4"/>
        <end position="152"/>
    </location>
</feature>
<evidence type="ECO:0000313" key="7">
    <source>
        <dbReference type="EMBL" id="GAA3815318.1"/>
    </source>
</evidence>
<dbReference type="InterPro" id="IPR017937">
    <property type="entry name" value="Thioredoxin_CS"/>
</dbReference>
<dbReference type="InterPro" id="IPR013766">
    <property type="entry name" value="Thioredoxin_domain"/>
</dbReference>
<dbReference type="Pfam" id="PF08534">
    <property type="entry name" value="Redoxin"/>
    <property type="match status" value="1"/>
</dbReference>
<keyword evidence="3" id="KW-0735">Signal-anchor</keyword>
<dbReference type="PROSITE" id="PS51352">
    <property type="entry name" value="THIOREDOXIN_2"/>
    <property type="match status" value="1"/>
</dbReference>
<name>A0ABP7ICX2_9ACTN</name>
<protein>
    <recommendedName>
        <fullName evidence="6">Thioredoxin domain-containing protein</fullName>
    </recommendedName>
</protein>
<keyword evidence="2" id="KW-0201">Cytochrome c-type biogenesis</keyword>
<accession>A0ABP7ICX2</accession>
<comment type="caution">
    <text evidence="7">The sequence shown here is derived from an EMBL/GenBank/DDBJ whole genome shotgun (WGS) entry which is preliminary data.</text>
</comment>
<proteinExistence type="predicted"/>
<gene>
    <name evidence="7" type="ORF">GCM10022242_16770</name>
</gene>
<dbReference type="EMBL" id="BAABAH010000004">
    <property type="protein sequence ID" value="GAA3815318.1"/>
    <property type="molecule type" value="Genomic_DNA"/>
</dbReference>
<evidence type="ECO:0000313" key="8">
    <source>
        <dbReference type="Proteomes" id="UP001501821"/>
    </source>
</evidence>
<reference evidence="8" key="1">
    <citation type="journal article" date="2019" name="Int. J. Syst. Evol. Microbiol.">
        <title>The Global Catalogue of Microorganisms (GCM) 10K type strain sequencing project: providing services to taxonomists for standard genome sequencing and annotation.</title>
        <authorList>
            <consortium name="The Broad Institute Genomics Platform"/>
            <consortium name="The Broad Institute Genome Sequencing Center for Infectious Disease"/>
            <person name="Wu L."/>
            <person name="Ma J."/>
        </authorList>
    </citation>
    <scope>NUCLEOTIDE SEQUENCE [LARGE SCALE GENOMIC DNA]</scope>
    <source>
        <strain evidence="8">JCM 16953</strain>
    </source>
</reference>
<evidence type="ECO:0000259" key="6">
    <source>
        <dbReference type="PROSITE" id="PS51352"/>
    </source>
</evidence>
<dbReference type="InterPro" id="IPR013740">
    <property type="entry name" value="Redoxin"/>
</dbReference>
<keyword evidence="3" id="KW-0812">Transmembrane</keyword>
<evidence type="ECO:0000256" key="3">
    <source>
        <dbReference type="ARBA" id="ARBA00022968"/>
    </source>
</evidence>
<evidence type="ECO:0000256" key="4">
    <source>
        <dbReference type="ARBA" id="ARBA00023157"/>
    </source>
</evidence>
<keyword evidence="4" id="KW-1015">Disulfide bond</keyword>
<sequence length="152" mass="16051">MLQVDPGDRGAPVDVSGTTIQGTSLDLADLRGKVVVVNVWWSGCGPCVKEMPMLVDAESELDPEQVAFVGIDIRETSTHNGEAFERDRGVDYPSLFDPGSETLLGFGHYAPRSTPATLVLDREGRVAALINGPVPSKTTLTDLVGDIAGEGA</sequence>
<dbReference type="SUPFAM" id="SSF52833">
    <property type="entry name" value="Thioredoxin-like"/>
    <property type="match status" value="1"/>
</dbReference>
<dbReference type="PANTHER" id="PTHR42852:SF6">
    <property type="entry name" value="THIOL:DISULFIDE INTERCHANGE PROTEIN DSBE"/>
    <property type="match status" value="1"/>
</dbReference>
<evidence type="ECO:0000256" key="5">
    <source>
        <dbReference type="ARBA" id="ARBA00023284"/>
    </source>
</evidence>
<dbReference type="Gene3D" id="3.40.30.10">
    <property type="entry name" value="Glutaredoxin"/>
    <property type="match status" value="1"/>
</dbReference>